<evidence type="ECO:0000256" key="6">
    <source>
        <dbReference type="ARBA" id="ARBA00023054"/>
    </source>
</evidence>
<dbReference type="Gene3D" id="3.30.70.330">
    <property type="match status" value="3"/>
</dbReference>
<dbReference type="GO" id="GO:0003723">
    <property type="term" value="F:RNA binding"/>
    <property type="evidence" value="ECO:0007669"/>
    <property type="project" value="UniProtKB-UniRule"/>
</dbReference>
<dbReference type="Gene3D" id="2.40.290.10">
    <property type="match status" value="1"/>
</dbReference>
<dbReference type="AlphaFoldDB" id="A0AAJ6QYF9"/>
<evidence type="ECO:0000256" key="2">
    <source>
        <dbReference type="ARBA" id="ARBA00005387"/>
    </source>
</evidence>
<dbReference type="CDD" id="cd12308">
    <property type="entry name" value="RRM1_Spen"/>
    <property type="match status" value="1"/>
</dbReference>
<keyword evidence="5" id="KW-0805">Transcription regulation</keyword>
<reference evidence="14" key="1">
    <citation type="submission" date="2025-08" db="UniProtKB">
        <authorList>
            <consortium name="RefSeq"/>
        </authorList>
    </citation>
    <scope>IDENTIFICATION</scope>
</reference>
<comment type="subcellular location">
    <subcellularLocation>
        <location evidence="1">Nucleus</location>
    </subcellularLocation>
</comment>
<keyword evidence="7" id="KW-0804">Transcription</keyword>
<dbReference type="CTD" id="35756"/>
<dbReference type="RefSeq" id="XP_003747839.1">
    <property type="nucleotide sequence ID" value="XM_003747791.2"/>
</dbReference>
<evidence type="ECO:0000256" key="1">
    <source>
        <dbReference type="ARBA" id="ARBA00004123"/>
    </source>
</evidence>
<dbReference type="KEGG" id="goe:100898764"/>
<evidence type="ECO:0000256" key="10">
    <source>
        <dbReference type="SAM" id="MobiDB-lite"/>
    </source>
</evidence>
<evidence type="ECO:0000313" key="14">
    <source>
        <dbReference type="RefSeq" id="XP_003747839.1"/>
    </source>
</evidence>
<evidence type="ECO:0000259" key="11">
    <source>
        <dbReference type="PROSITE" id="PS50102"/>
    </source>
</evidence>
<keyword evidence="6" id="KW-0175">Coiled coil</keyword>
<feature type="domain" description="SPOC" evidence="12">
    <location>
        <begin position="451"/>
        <end position="620"/>
    </location>
</feature>
<evidence type="ECO:0000256" key="8">
    <source>
        <dbReference type="ARBA" id="ARBA00023242"/>
    </source>
</evidence>
<keyword evidence="3" id="KW-0597">Phosphoprotein</keyword>
<evidence type="ECO:0000256" key="7">
    <source>
        <dbReference type="ARBA" id="ARBA00023163"/>
    </source>
</evidence>
<feature type="compositionally biased region" description="Basic and acidic residues" evidence="10">
    <location>
        <begin position="402"/>
        <end position="411"/>
    </location>
</feature>
<feature type="domain" description="RRM" evidence="11">
    <location>
        <begin position="269"/>
        <end position="343"/>
    </location>
</feature>
<dbReference type="PROSITE" id="PS50102">
    <property type="entry name" value="RRM"/>
    <property type="match status" value="3"/>
</dbReference>
<dbReference type="SUPFAM" id="SSF100939">
    <property type="entry name" value="SPOC domain-like"/>
    <property type="match status" value="1"/>
</dbReference>
<dbReference type="Pfam" id="PF07744">
    <property type="entry name" value="SPOC"/>
    <property type="match status" value="1"/>
</dbReference>
<proteinExistence type="inferred from homology"/>
<keyword evidence="4 9" id="KW-0694">RNA-binding</keyword>
<organism evidence="13 14">
    <name type="scientific">Galendromus occidentalis</name>
    <name type="common">western predatory mite</name>
    <dbReference type="NCBI Taxonomy" id="34638"/>
    <lineage>
        <taxon>Eukaryota</taxon>
        <taxon>Metazoa</taxon>
        <taxon>Ecdysozoa</taxon>
        <taxon>Arthropoda</taxon>
        <taxon>Chelicerata</taxon>
        <taxon>Arachnida</taxon>
        <taxon>Acari</taxon>
        <taxon>Parasitiformes</taxon>
        <taxon>Mesostigmata</taxon>
        <taxon>Gamasina</taxon>
        <taxon>Phytoseioidea</taxon>
        <taxon>Phytoseiidae</taxon>
        <taxon>Typhlodrominae</taxon>
        <taxon>Galendromus</taxon>
    </lineage>
</organism>
<sequence length="620" mass="69035">MPRSPPSDHHRSRHRGDPYQDFGHQARSKHGYGSYRILLVSNLNYKVNDNLLRQALEDEFGRFGDLTVKLNHDSGERVAYLYFRSYEEAKEARHAKSRMILFDKPIHIEPIVEEPPPRRKRTPSPPMDYRGMSPVSRRRAPSVDRMHVYHRSTSDHHGPPPFRRNEKKEKFPNYLHHIPPEEDDKATRTLFVGNLEVTISEAELRRLFERYGVVEDIDVKRPPPGQGNAYAFIKFLNLDMAHRAKVELSGQYIGKFQCKIGYGKATPTTRIWVGGLGNWTSLGHLEREFDRFGAIRKVDFVKGESHAYIQYDSIDAAQAACQEMRGFALGGPDKRLRLDFADPDTYAFGSGSGGGGYPNGASPGEDGGGGGSYRASRRAPPEDSSFYSREEGEYSNGRKRPHTPDNGDAKYSKYRRGSTSPSDGRRHPSFSPKDLNIDKERISIADSVSSILDLAKCCPVAWNGSLILKSSSFSTKMHLCSGDSALVDQLIKTQCLRITQRLRLDQSKLEDVQKRVTNAGADGSCILLTMAGNGSTPADAGDAQARPLKNLVGYLKQKEAAGVVTLAVKKVKELATSAVLYAFPPCDFAFDLLKKIAPNLTDATNQGKDDYLVVVVVNGQ</sequence>
<dbReference type="SUPFAM" id="SSF54928">
    <property type="entry name" value="RNA-binding domain, RBD"/>
    <property type="match status" value="2"/>
</dbReference>
<keyword evidence="13" id="KW-1185">Reference proteome</keyword>
<evidence type="ECO:0000256" key="5">
    <source>
        <dbReference type="ARBA" id="ARBA00023015"/>
    </source>
</evidence>
<evidence type="ECO:0000256" key="4">
    <source>
        <dbReference type="ARBA" id="ARBA00022884"/>
    </source>
</evidence>
<feature type="region of interest" description="Disordered" evidence="10">
    <location>
        <begin position="111"/>
        <end position="142"/>
    </location>
</feature>
<comment type="similarity">
    <text evidence="2">Belongs to the RRM Spen family.</text>
</comment>
<dbReference type="CDD" id="cd12310">
    <property type="entry name" value="RRM3_Spen"/>
    <property type="match status" value="1"/>
</dbReference>
<dbReference type="PROSITE" id="PS50917">
    <property type="entry name" value="SPOC"/>
    <property type="match status" value="1"/>
</dbReference>
<dbReference type="GO" id="GO:0005634">
    <property type="term" value="C:nucleus"/>
    <property type="evidence" value="ECO:0007669"/>
    <property type="project" value="UniProtKB-SubCell"/>
</dbReference>
<feature type="domain" description="RRM" evidence="11">
    <location>
        <begin position="36"/>
        <end position="113"/>
    </location>
</feature>
<evidence type="ECO:0000256" key="9">
    <source>
        <dbReference type="PROSITE-ProRule" id="PRU00176"/>
    </source>
</evidence>
<dbReference type="CDD" id="cd12309">
    <property type="entry name" value="RRM2_Spen"/>
    <property type="match status" value="1"/>
</dbReference>
<protein>
    <submittedName>
        <fullName evidence="14">RNA-binding protein spenito</fullName>
    </submittedName>
</protein>
<accession>A0AAJ6QYF9</accession>
<dbReference type="GeneID" id="100898764"/>
<dbReference type="InterPro" id="IPR012921">
    <property type="entry name" value="SPOC_C"/>
</dbReference>
<dbReference type="CDD" id="cd21544">
    <property type="entry name" value="SPOC_RBM15-like"/>
    <property type="match status" value="1"/>
</dbReference>
<dbReference type="SMART" id="SM00360">
    <property type="entry name" value="RRM"/>
    <property type="match status" value="3"/>
</dbReference>
<feature type="region of interest" description="Disordered" evidence="10">
    <location>
        <begin position="349"/>
        <end position="434"/>
    </location>
</feature>
<feature type="region of interest" description="Disordered" evidence="10">
    <location>
        <begin position="1"/>
        <end position="27"/>
    </location>
</feature>
<evidence type="ECO:0000313" key="13">
    <source>
        <dbReference type="Proteomes" id="UP000694867"/>
    </source>
</evidence>
<dbReference type="InterPro" id="IPR035979">
    <property type="entry name" value="RBD_domain_sf"/>
</dbReference>
<dbReference type="Pfam" id="PF00076">
    <property type="entry name" value="RRM_1"/>
    <property type="match status" value="3"/>
</dbReference>
<evidence type="ECO:0000256" key="3">
    <source>
        <dbReference type="ARBA" id="ARBA00022553"/>
    </source>
</evidence>
<dbReference type="Proteomes" id="UP000694867">
    <property type="component" value="Unplaced"/>
</dbReference>
<dbReference type="InterPro" id="IPR010912">
    <property type="entry name" value="SPOC_met"/>
</dbReference>
<gene>
    <name evidence="14" type="primary">LOC100898764</name>
</gene>
<keyword evidence="8" id="KW-0539">Nucleus</keyword>
<feature type="domain" description="RRM" evidence="11">
    <location>
        <begin position="188"/>
        <end position="265"/>
    </location>
</feature>
<dbReference type="InterPro" id="IPR016194">
    <property type="entry name" value="SPOC-like_C_dom_sf"/>
</dbReference>
<name>A0AAJ6QYF9_9ACAR</name>
<dbReference type="FunFam" id="2.40.290.10:FF:000002">
    <property type="entry name" value="Spen family transcriptional repressor"/>
    <property type="match status" value="1"/>
</dbReference>
<dbReference type="PANTHER" id="PTHR23189">
    <property type="entry name" value="RNA RECOGNITION MOTIF-CONTAINING"/>
    <property type="match status" value="1"/>
</dbReference>
<dbReference type="InterPro" id="IPR000504">
    <property type="entry name" value="RRM_dom"/>
</dbReference>
<dbReference type="FunFam" id="3.30.70.330:FF:000565">
    <property type="entry name" value="RNA-binding protein 15B"/>
    <property type="match status" value="1"/>
</dbReference>
<evidence type="ECO:0000259" key="12">
    <source>
        <dbReference type="PROSITE" id="PS50917"/>
    </source>
</evidence>
<dbReference type="InterPro" id="IPR012677">
    <property type="entry name" value="Nucleotide-bd_a/b_plait_sf"/>
</dbReference>